<reference evidence="3 4" key="1">
    <citation type="submission" date="2016-10" db="EMBL/GenBank/DDBJ databases">
        <authorList>
            <person name="de Groot N.N."/>
        </authorList>
    </citation>
    <scope>NUCLEOTIDE SEQUENCE [LARGE SCALE GENOMIC DNA]</scope>
    <source>
        <strain evidence="3 4">DSM 19033</strain>
    </source>
</reference>
<keyword evidence="4" id="KW-1185">Reference proteome</keyword>
<feature type="signal peptide" evidence="1">
    <location>
        <begin position="1"/>
        <end position="25"/>
    </location>
</feature>
<name>A0A1H4DRT0_9SPHI</name>
<dbReference type="InterPro" id="IPR007484">
    <property type="entry name" value="Peptidase_M28"/>
</dbReference>
<accession>A0A1H4DRT0</accession>
<dbReference type="PANTHER" id="PTHR12147:SF26">
    <property type="entry name" value="PEPTIDASE M28 DOMAIN-CONTAINING PROTEIN"/>
    <property type="match status" value="1"/>
</dbReference>
<dbReference type="GO" id="GO:0008235">
    <property type="term" value="F:metalloexopeptidase activity"/>
    <property type="evidence" value="ECO:0007669"/>
    <property type="project" value="InterPro"/>
</dbReference>
<proteinExistence type="predicted"/>
<gene>
    <name evidence="3" type="ORF">SAMN05443550_10577</name>
</gene>
<evidence type="ECO:0000256" key="1">
    <source>
        <dbReference type="SAM" id="SignalP"/>
    </source>
</evidence>
<dbReference type="Gene3D" id="3.50.30.30">
    <property type="match status" value="1"/>
</dbReference>
<dbReference type="PANTHER" id="PTHR12147">
    <property type="entry name" value="METALLOPEPTIDASE M28 FAMILY MEMBER"/>
    <property type="match status" value="1"/>
</dbReference>
<feature type="domain" description="Peptidase M28" evidence="2">
    <location>
        <begin position="237"/>
        <end position="429"/>
    </location>
</feature>
<sequence>MLYNSPLQKLTLSILCLSTALTVTAQEVNYGRSIVRKLASPEFKGRGYVEDGAKKASVFIAAEFAKDGLTPLNSGSYFQDYHLSVNTFPGKVIVQLDQATLKTAVDYLVSASSPSVKGTFKVISISRAQLISAGSAATLAESAKGSFILLDNRPEKEETPEESSEIKKNIQRLEYDEQLDFKGLIIYTTEKLTWTTYTYQSVRPVITVNKKDLDPKSIRQINVQIDASLVADYQPRNVGGMVKGTAVPDSMIVITAHYDHLGMMGRKVYFPGANDNASGTALMMTMARYYGSHPGKYTMVFIAFSGEEIGMLGSEAFVEHPLIDLKKIRFLTNFDMAGTGEEGIRVVNGTIYRNRFDQLVQLNDRYKLLPKVDIRAESCNSDHCRFYQRGVPSFFIYTQGGIRAYHDVYDRAETLPLTVFDNYFKLMQKFFDQL</sequence>
<dbReference type="Pfam" id="PF04389">
    <property type="entry name" value="Peptidase_M28"/>
    <property type="match status" value="1"/>
</dbReference>
<dbReference type="STRING" id="425514.SAMN05443550_10577"/>
<dbReference type="InterPro" id="IPR045175">
    <property type="entry name" value="M28_fam"/>
</dbReference>
<evidence type="ECO:0000313" key="4">
    <source>
        <dbReference type="Proteomes" id="UP000198850"/>
    </source>
</evidence>
<dbReference type="EMBL" id="FNRA01000005">
    <property type="protein sequence ID" value="SEA75473.1"/>
    <property type="molecule type" value="Genomic_DNA"/>
</dbReference>
<dbReference type="OrthoDB" id="9764939at2"/>
<dbReference type="SUPFAM" id="SSF53187">
    <property type="entry name" value="Zn-dependent exopeptidases"/>
    <property type="match status" value="1"/>
</dbReference>
<dbReference type="Gene3D" id="3.40.630.10">
    <property type="entry name" value="Zn peptidases"/>
    <property type="match status" value="1"/>
</dbReference>
<feature type="chain" id="PRO_5011776828" evidence="1">
    <location>
        <begin position="26"/>
        <end position="434"/>
    </location>
</feature>
<keyword evidence="1" id="KW-0732">Signal</keyword>
<evidence type="ECO:0000259" key="2">
    <source>
        <dbReference type="Pfam" id="PF04389"/>
    </source>
</evidence>
<dbReference type="Proteomes" id="UP000198850">
    <property type="component" value="Unassembled WGS sequence"/>
</dbReference>
<evidence type="ECO:0000313" key="3">
    <source>
        <dbReference type="EMBL" id="SEA75473.1"/>
    </source>
</evidence>
<organism evidence="3 4">
    <name type="scientific">Pedobacter hartonius</name>
    <dbReference type="NCBI Taxonomy" id="425514"/>
    <lineage>
        <taxon>Bacteria</taxon>
        <taxon>Pseudomonadati</taxon>
        <taxon>Bacteroidota</taxon>
        <taxon>Sphingobacteriia</taxon>
        <taxon>Sphingobacteriales</taxon>
        <taxon>Sphingobacteriaceae</taxon>
        <taxon>Pedobacter</taxon>
    </lineage>
</organism>
<protein>
    <submittedName>
        <fullName evidence="3">Peptidase family M28</fullName>
    </submittedName>
</protein>
<dbReference type="AlphaFoldDB" id="A0A1H4DRT0"/>
<dbReference type="GO" id="GO:0006508">
    <property type="term" value="P:proteolysis"/>
    <property type="evidence" value="ECO:0007669"/>
    <property type="project" value="InterPro"/>
</dbReference>